<protein>
    <submittedName>
        <fullName evidence="2">Uncharacterized protein</fullName>
    </submittedName>
</protein>
<evidence type="ECO:0000256" key="1">
    <source>
        <dbReference type="SAM" id="MobiDB-lite"/>
    </source>
</evidence>
<dbReference type="Proteomes" id="UP001178461">
    <property type="component" value="Chromosome 10"/>
</dbReference>
<accession>A0AA35KVQ2</accession>
<sequence>MSSRRVLALQARRRRAKHPAPPGRKEKHPPPPPPPHKNSRFWSGRPDLNGHGGFSVFVGQAR</sequence>
<dbReference type="EMBL" id="OX395135">
    <property type="protein sequence ID" value="CAI5785196.1"/>
    <property type="molecule type" value="Genomic_DNA"/>
</dbReference>
<evidence type="ECO:0000313" key="3">
    <source>
        <dbReference type="Proteomes" id="UP001178461"/>
    </source>
</evidence>
<organism evidence="2 3">
    <name type="scientific">Podarcis lilfordi</name>
    <name type="common">Lilford's wall lizard</name>
    <dbReference type="NCBI Taxonomy" id="74358"/>
    <lineage>
        <taxon>Eukaryota</taxon>
        <taxon>Metazoa</taxon>
        <taxon>Chordata</taxon>
        <taxon>Craniata</taxon>
        <taxon>Vertebrata</taxon>
        <taxon>Euteleostomi</taxon>
        <taxon>Lepidosauria</taxon>
        <taxon>Squamata</taxon>
        <taxon>Bifurcata</taxon>
        <taxon>Unidentata</taxon>
        <taxon>Episquamata</taxon>
        <taxon>Laterata</taxon>
        <taxon>Lacertibaenia</taxon>
        <taxon>Lacertidae</taxon>
        <taxon>Podarcis</taxon>
    </lineage>
</organism>
<dbReference type="AlphaFoldDB" id="A0AA35KVQ2"/>
<evidence type="ECO:0000313" key="2">
    <source>
        <dbReference type="EMBL" id="CAI5785196.1"/>
    </source>
</evidence>
<reference evidence="2" key="1">
    <citation type="submission" date="2022-12" db="EMBL/GenBank/DDBJ databases">
        <authorList>
            <person name="Alioto T."/>
            <person name="Alioto T."/>
            <person name="Gomez Garrido J."/>
        </authorList>
    </citation>
    <scope>NUCLEOTIDE SEQUENCE</scope>
</reference>
<name>A0AA35KVQ2_9SAUR</name>
<proteinExistence type="predicted"/>
<feature type="region of interest" description="Disordered" evidence="1">
    <location>
        <begin position="1"/>
        <end position="62"/>
    </location>
</feature>
<gene>
    <name evidence="2" type="ORF">PODLI_1B023950</name>
</gene>
<keyword evidence="3" id="KW-1185">Reference proteome</keyword>
<feature type="compositionally biased region" description="Low complexity" evidence="1">
    <location>
        <begin position="1"/>
        <end position="10"/>
    </location>
</feature>